<dbReference type="AlphaFoldDB" id="A0AAF0EID7"/>
<comment type="pathway">
    <text evidence="2 12">Protein modification; protein glycosylation.</text>
</comment>
<feature type="region of interest" description="Disordered" evidence="13">
    <location>
        <begin position="553"/>
        <end position="619"/>
    </location>
</feature>
<evidence type="ECO:0000256" key="3">
    <source>
        <dbReference type="ARBA" id="ARBA00012645"/>
    </source>
</evidence>
<evidence type="ECO:0000313" key="17">
    <source>
        <dbReference type="Proteomes" id="UP001213623"/>
    </source>
</evidence>
<comment type="subcellular location">
    <subcellularLocation>
        <location evidence="1">Endoplasmic reticulum membrane</location>
        <topology evidence="1">Single-pass membrane protein</topology>
    </subcellularLocation>
</comment>
<evidence type="ECO:0000256" key="11">
    <source>
        <dbReference type="ARBA" id="ARBA00045065"/>
    </source>
</evidence>
<dbReference type="PANTHER" id="PTHR45919">
    <property type="entry name" value="GDP-MAN:MAN(3)GLCNAC(2)-PP-DOL ALPHA-1,2-MANNOSYLTRANSFERASE"/>
    <property type="match status" value="1"/>
</dbReference>
<keyword evidence="7" id="KW-0812">Transmembrane</keyword>
<accession>A0AAF0EID7</accession>
<reference evidence="16" key="1">
    <citation type="submission" date="2023-03" db="EMBL/GenBank/DDBJ databases">
        <title>Mating type loci evolution in Malassezia.</title>
        <authorList>
            <person name="Coelho M.A."/>
        </authorList>
    </citation>
    <scope>NUCLEOTIDE SEQUENCE</scope>
    <source>
        <strain evidence="16">CBS 9557</strain>
    </source>
</reference>
<dbReference type="Gene3D" id="3.40.50.2000">
    <property type="entry name" value="Glycogen Phosphorylase B"/>
    <property type="match status" value="1"/>
</dbReference>
<protein>
    <recommendedName>
        <fullName evidence="4 12">GDP-Man:Man(3)GlcNAc(2)-PP-Dol alpha-1,2-mannosyltransferase</fullName>
        <ecNumber evidence="3 12">2.4.1.131</ecNumber>
    </recommendedName>
</protein>
<dbReference type="PANTHER" id="PTHR45919:SF1">
    <property type="entry name" value="GDP-MAN:MAN(3)GLCNAC(2)-PP-DOL ALPHA-1,2-MANNOSYLTRANSFERASE"/>
    <property type="match status" value="1"/>
</dbReference>
<dbReference type="EC" id="2.4.1.131" evidence="3 12"/>
<dbReference type="SUPFAM" id="SSF53756">
    <property type="entry name" value="UDP-Glycosyltransferase/glycogen phosphorylase"/>
    <property type="match status" value="1"/>
</dbReference>
<dbReference type="GO" id="GO:0005789">
    <property type="term" value="C:endoplasmic reticulum membrane"/>
    <property type="evidence" value="ECO:0007669"/>
    <property type="project" value="UniProtKB-SubCell"/>
</dbReference>
<evidence type="ECO:0000256" key="10">
    <source>
        <dbReference type="ARBA" id="ARBA00023136"/>
    </source>
</evidence>
<comment type="similarity">
    <text evidence="12">Belongs to the glycosyltransferase group 1 family. Glycosyltransferase 4 subfamily.</text>
</comment>
<evidence type="ECO:0000256" key="4">
    <source>
        <dbReference type="ARBA" id="ARBA00022018"/>
    </source>
</evidence>
<keyword evidence="6 12" id="KW-0808">Transferase</keyword>
<dbReference type="InterPro" id="IPR001296">
    <property type="entry name" value="Glyco_trans_1"/>
</dbReference>
<evidence type="ECO:0000313" key="16">
    <source>
        <dbReference type="EMBL" id="WFD25181.1"/>
    </source>
</evidence>
<evidence type="ECO:0000259" key="14">
    <source>
        <dbReference type="Pfam" id="PF00534"/>
    </source>
</evidence>
<feature type="domain" description="ALG11 mannosyltransferase N-terminal" evidence="15">
    <location>
        <begin position="90"/>
        <end position="301"/>
    </location>
</feature>
<dbReference type="Proteomes" id="UP001213623">
    <property type="component" value="Chromosome 1"/>
</dbReference>
<evidence type="ECO:0000256" key="12">
    <source>
        <dbReference type="RuleBase" id="RU367051"/>
    </source>
</evidence>
<evidence type="ECO:0000256" key="6">
    <source>
        <dbReference type="ARBA" id="ARBA00022679"/>
    </source>
</evidence>
<keyword evidence="10" id="KW-0472">Membrane</keyword>
<dbReference type="CDD" id="cd03806">
    <property type="entry name" value="GT4_ALG11-like"/>
    <property type="match status" value="1"/>
</dbReference>
<sequence>MRTFAVGAGGRAALVPTFFPVVVQVGPMIAEYNEPYFWPKFACYFFLTLLGVNWLAHVAWRQALRDTNPYKRQRILEKLGRANSTTRYMFVGFFHPFSNTGGGGERVLYEAIRHHQRHDDKIICVVYTGDLVPGEGSATKEEILSRVQERFNIALDHSRIAFVPLFQRKLVGDTFWRAFTLAGQAYGANRLGYEALSQLVPDVFIDTMGYAFALYPVKNYSRLIRVGAYVHYPTISTDMLRRVRQRQAGHTNASWIATSWPVSLFKYVYYQIFAACYGAALRSADVIVCNGSWTKAHIDQLLPRRIGRPWQMPPLPPVHMVYPPCDTSAFAQLPLEGRQPRWMVSVAQFRPEKEHELQLRIVRGLLDKHPELKSSSGKSRPLRLILVGSSRDERDRARIAQLRTLAKELMIENHIDWHVDAPFSDVVEQMRHASIGLSTMVDEHFGIAVVEHMAAGLLTLSHASAGPLQDIAVPVDNAETGFHASTLDDFVDTAYQLMVLPTDMALRVRERARTRATTTFSAAEFERRWRKHMWDELVPESLLIKNDQALAQQAAERQRTQKPVALPPQAAPESVPEAAVPEAAATVDGLKSPESAAGGEGGISTAIHTSQAAVPRQAY</sequence>
<evidence type="ECO:0000256" key="7">
    <source>
        <dbReference type="ARBA" id="ARBA00022692"/>
    </source>
</evidence>
<evidence type="ECO:0000256" key="2">
    <source>
        <dbReference type="ARBA" id="ARBA00004922"/>
    </source>
</evidence>
<organism evidence="16 17">
    <name type="scientific">Malassezia nana</name>
    <dbReference type="NCBI Taxonomy" id="180528"/>
    <lineage>
        <taxon>Eukaryota</taxon>
        <taxon>Fungi</taxon>
        <taxon>Dikarya</taxon>
        <taxon>Basidiomycota</taxon>
        <taxon>Ustilaginomycotina</taxon>
        <taxon>Malasseziomycetes</taxon>
        <taxon>Malasseziales</taxon>
        <taxon>Malasseziaceae</taxon>
        <taxon>Malassezia</taxon>
    </lineage>
</organism>
<evidence type="ECO:0000256" key="1">
    <source>
        <dbReference type="ARBA" id="ARBA00004389"/>
    </source>
</evidence>
<evidence type="ECO:0000259" key="15">
    <source>
        <dbReference type="Pfam" id="PF15924"/>
    </source>
</evidence>
<dbReference type="Pfam" id="PF00534">
    <property type="entry name" value="Glycos_transf_1"/>
    <property type="match status" value="1"/>
</dbReference>
<keyword evidence="9" id="KW-1133">Transmembrane helix</keyword>
<keyword evidence="8 12" id="KW-0256">Endoplasmic reticulum</keyword>
<name>A0AAF0EID7_9BASI</name>
<evidence type="ECO:0000256" key="9">
    <source>
        <dbReference type="ARBA" id="ARBA00022989"/>
    </source>
</evidence>
<comment type="catalytic activity">
    <reaction evidence="11 12">
        <text>an alpha-D-Man-(1-&gt;3)-[alpha-D-Man-(1-&gt;6)]-beta-D-Man-(1-&gt;4)-beta-D-GlcNAc-(1-&gt;4)-alpha-D-GlcNAc-diphospho-di-trans,poly-cis-dolichol + 2 GDP-alpha-D-mannose = an alpha-D-Man-(1-&gt;2)-alpha-D-Man-(1-&gt;2)-alpha-D-Man-(1-&gt;3)-[alpha-D-Man-(1-&gt;6)]-beta-D-Man-(1-&gt;4)-beta-D-GlcNAc-(1-&gt;4)-alpha-D-GlcNAc-diphospho-di-trans,poly-cis-dolichol + 2 GDP + 2 H(+)</text>
        <dbReference type="Rhea" id="RHEA:29523"/>
        <dbReference type="Rhea" id="RHEA-COMP:19515"/>
        <dbReference type="Rhea" id="RHEA-COMP:19516"/>
        <dbReference type="ChEBI" id="CHEBI:15378"/>
        <dbReference type="ChEBI" id="CHEBI:57527"/>
        <dbReference type="ChEBI" id="CHEBI:58189"/>
        <dbReference type="ChEBI" id="CHEBI:132511"/>
        <dbReference type="ChEBI" id="CHEBI:132515"/>
        <dbReference type="EC" id="2.4.1.131"/>
    </reaction>
    <physiologicalReaction direction="left-to-right" evidence="11 12">
        <dbReference type="Rhea" id="RHEA:29524"/>
    </physiologicalReaction>
</comment>
<dbReference type="Pfam" id="PF15924">
    <property type="entry name" value="ALG11_N"/>
    <property type="match status" value="1"/>
</dbReference>
<feature type="compositionally biased region" description="Low complexity" evidence="13">
    <location>
        <begin position="571"/>
        <end position="587"/>
    </location>
</feature>
<feature type="domain" description="Glycosyl transferase family 1" evidence="14">
    <location>
        <begin position="340"/>
        <end position="513"/>
    </location>
</feature>
<dbReference type="GO" id="GO:0006487">
    <property type="term" value="P:protein N-linked glycosylation"/>
    <property type="evidence" value="ECO:0007669"/>
    <property type="project" value="TreeGrafter"/>
</dbReference>
<dbReference type="InterPro" id="IPR031814">
    <property type="entry name" value="ALG11_N"/>
</dbReference>
<dbReference type="GO" id="GO:0004377">
    <property type="term" value="F:GDP-Man:Man(3)GlcNAc(2)-PP-Dol alpha-1,2-mannosyltransferase activity"/>
    <property type="evidence" value="ECO:0007669"/>
    <property type="project" value="UniProtKB-UniRule"/>
</dbReference>
<proteinExistence type="inferred from homology"/>
<evidence type="ECO:0000256" key="5">
    <source>
        <dbReference type="ARBA" id="ARBA00022676"/>
    </source>
</evidence>
<gene>
    <name evidence="16" type="primary">ALG11</name>
    <name evidence="16" type="ORF">MNAN1_000147</name>
</gene>
<dbReference type="InterPro" id="IPR038013">
    <property type="entry name" value="ALG11"/>
</dbReference>
<evidence type="ECO:0000256" key="13">
    <source>
        <dbReference type="SAM" id="MobiDB-lite"/>
    </source>
</evidence>
<dbReference type="EMBL" id="CP119892">
    <property type="protein sequence ID" value="WFD25181.1"/>
    <property type="molecule type" value="Genomic_DNA"/>
</dbReference>
<keyword evidence="5 12" id="KW-0328">Glycosyltransferase</keyword>
<comment type="function">
    <text evidence="12">GDP-Man:Man(3)GlcNAc(2)-PP-Dol alpha-1,2-mannosyltransferase that operates in the biosynthetic pathway of dolichol-linked oligosaccharides, the glycan precursors employed in protein asparagine (N)-glycosylation. The assembly of dolichol-linked oligosaccharides begins on the cytosolic side of the endoplasmic reticulum membrane and finishes in its lumen. The sequential addition of sugars to dolichol pyrophosphate produces dolichol-linked oligosaccharides containing fourteen sugars, including two GlcNAcs, nine mannoses and three glucoses. Once assembled, the oligosaccharide is transferred from the lipid to nascent proteins by oligosaccharyltransferases. Catalyzes, on the cytoplasmic face of the endoplasmic reticulum, the addition of the fourth and fifth mannose residues to the dolichol-linked oligosaccharide chain, to produce Man(5)GlcNAc(2)-PP-dolichol core oligosaccharide.</text>
</comment>
<evidence type="ECO:0000256" key="8">
    <source>
        <dbReference type="ARBA" id="ARBA00022824"/>
    </source>
</evidence>
<keyword evidence="17" id="KW-1185">Reference proteome</keyword>